<dbReference type="InterPro" id="IPR002881">
    <property type="entry name" value="DUF58"/>
</dbReference>
<evidence type="ECO:0000313" key="2">
    <source>
        <dbReference type="EMBL" id="MBK1877722.1"/>
    </source>
</evidence>
<dbReference type="AlphaFoldDB" id="A0A934S0N5"/>
<evidence type="ECO:0000313" key="3">
    <source>
        <dbReference type="Proteomes" id="UP000617628"/>
    </source>
</evidence>
<gene>
    <name evidence="2" type="ORF">JIN87_12665</name>
</gene>
<protein>
    <submittedName>
        <fullName evidence="2">DUF58 domain-containing protein</fullName>
    </submittedName>
</protein>
<accession>A0A934S0N5</accession>
<sequence>MPSQPEDQGSKSNLAATIAMLRRLEWRARLVVQSALGGEYKSSFRGKGMEFDQVVKYEFGDDVRDIDWNVTARLGEAYRKKFIEEREITLLLLFEDTPSLQFGSGSVTKRAALLELASLLMLLSAVNGDRISLLHATPQGYTLTKSATGRGRVMHTAANLLGHPAPPVLGEQEAKIPWRYVLKAAPRHSIFVWLGDFPGTQQPDVWPVLRRQYQPVGFRVSDPWELELPKRGNQPVFDPTSGELFTLSGGSSAQRSAHQTWKDQRDSAFKALFPQQTDRLDLTAGDEAIDAVTDFFHQRMKRFARA</sequence>
<keyword evidence="3" id="KW-1185">Reference proteome</keyword>
<proteinExistence type="predicted"/>
<organism evidence="2 3">
    <name type="scientific">Pelagicoccus mobilis</name>
    <dbReference type="NCBI Taxonomy" id="415221"/>
    <lineage>
        <taxon>Bacteria</taxon>
        <taxon>Pseudomonadati</taxon>
        <taxon>Verrucomicrobiota</taxon>
        <taxon>Opitutia</taxon>
        <taxon>Puniceicoccales</taxon>
        <taxon>Pelagicoccaceae</taxon>
        <taxon>Pelagicoccus</taxon>
    </lineage>
</organism>
<dbReference type="Pfam" id="PF01882">
    <property type="entry name" value="DUF58"/>
    <property type="match status" value="1"/>
</dbReference>
<reference evidence="2" key="1">
    <citation type="submission" date="2021-01" db="EMBL/GenBank/DDBJ databases">
        <title>Modified the classification status of verrucomicrobia.</title>
        <authorList>
            <person name="Feng X."/>
        </authorList>
    </citation>
    <scope>NUCLEOTIDE SEQUENCE</scope>
    <source>
        <strain evidence="2">KCTC 13126</strain>
    </source>
</reference>
<evidence type="ECO:0000259" key="1">
    <source>
        <dbReference type="Pfam" id="PF01882"/>
    </source>
</evidence>
<name>A0A934S0N5_9BACT</name>
<dbReference type="RefSeq" id="WP_200355934.1">
    <property type="nucleotide sequence ID" value="NZ_JAENIL010000021.1"/>
</dbReference>
<dbReference type="Proteomes" id="UP000617628">
    <property type="component" value="Unassembled WGS sequence"/>
</dbReference>
<feature type="domain" description="DUF58" evidence="1">
    <location>
        <begin position="55"/>
        <end position="261"/>
    </location>
</feature>
<dbReference type="EMBL" id="JAENIL010000021">
    <property type="protein sequence ID" value="MBK1877722.1"/>
    <property type="molecule type" value="Genomic_DNA"/>
</dbReference>
<dbReference type="PANTHER" id="PTHR33608">
    <property type="entry name" value="BLL2464 PROTEIN"/>
    <property type="match status" value="1"/>
</dbReference>
<dbReference type="PANTHER" id="PTHR33608:SF6">
    <property type="entry name" value="BLL2464 PROTEIN"/>
    <property type="match status" value="1"/>
</dbReference>
<comment type="caution">
    <text evidence="2">The sequence shown here is derived from an EMBL/GenBank/DDBJ whole genome shotgun (WGS) entry which is preliminary data.</text>
</comment>